<evidence type="ECO:0000313" key="1">
    <source>
        <dbReference type="EMBL" id="QBO35364.1"/>
    </source>
</evidence>
<reference evidence="2" key="1">
    <citation type="submission" date="2019-03" db="EMBL/GenBank/DDBJ databases">
        <title>Weissella sp. 26KH-42 Genome sequencing.</title>
        <authorList>
            <person name="Heo J."/>
            <person name="Kim S.-J."/>
            <person name="Kim J.-S."/>
            <person name="Hong S.-B."/>
            <person name="Kwon S.-W."/>
        </authorList>
    </citation>
    <scope>NUCLEOTIDE SEQUENCE [LARGE SCALE GENOMIC DNA]</scope>
    <source>
        <strain evidence="2">26KH-42</strain>
    </source>
</reference>
<protein>
    <submittedName>
        <fullName evidence="1">Competence protein ComGC</fullName>
    </submittedName>
</protein>
<dbReference type="AlphaFoldDB" id="A0A4P6YRS7"/>
<dbReference type="InterPro" id="IPR045584">
    <property type="entry name" value="Pilin-like"/>
</dbReference>
<dbReference type="KEGG" id="wei:EQG49_02225"/>
<dbReference type="SUPFAM" id="SSF54523">
    <property type="entry name" value="Pili subunits"/>
    <property type="match status" value="1"/>
</dbReference>
<dbReference type="Proteomes" id="UP000292886">
    <property type="component" value="Chromosome"/>
</dbReference>
<evidence type="ECO:0000313" key="2">
    <source>
        <dbReference type="Proteomes" id="UP000292886"/>
    </source>
</evidence>
<dbReference type="Gene3D" id="3.30.700.10">
    <property type="entry name" value="Glycoprotein, Type 4 Pilin"/>
    <property type="match status" value="1"/>
</dbReference>
<dbReference type="OrthoDB" id="2149619at2"/>
<name>A0A4P6YRS7_9LACO</name>
<gene>
    <name evidence="1" type="ORF">EQG49_02225</name>
</gene>
<organism evidence="1 2">
    <name type="scientific">Periweissella cryptocerci</name>
    <dbReference type="NCBI Taxonomy" id="2506420"/>
    <lineage>
        <taxon>Bacteria</taxon>
        <taxon>Bacillati</taxon>
        <taxon>Bacillota</taxon>
        <taxon>Bacilli</taxon>
        <taxon>Lactobacillales</taxon>
        <taxon>Lactobacillaceae</taxon>
        <taxon>Periweissella</taxon>
    </lineage>
</organism>
<keyword evidence="2" id="KW-1185">Reference proteome</keyword>
<accession>A0A4P6YRS7</accession>
<proteinExistence type="predicted"/>
<dbReference type="EMBL" id="CP037940">
    <property type="protein sequence ID" value="QBO35364.1"/>
    <property type="molecule type" value="Genomic_DNA"/>
</dbReference>
<sequence>MLVITIEMAIVMLIVGLLMLIVLPNLSNAREDANTRQAGAMVSVVQTQVDLFVDHETAQGNTMPTVTYKMLEDKGYLTKTQVKRAAEVGIKINEKNVVEKS</sequence>